<gene>
    <name evidence="1" type="ORF">GALL_410830</name>
</gene>
<comment type="caution">
    <text evidence="1">The sequence shown here is derived from an EMBL/GenBank/DDBJ whole genome shotgun (WGS) entry which is preliminary data.</text>
</comment>
<proteinExistence type="predicted"/>
<sequence>MSAQAFGISIADFDHASGTSIVLAIGADRPARTITSNTASSAPLSDVPAGTIGLMSSAMSPKVAEAMRISWLFIQLTLPFSVLISPLCANMRNGCASHHCGKVLVE</sequence>
<organism evidence="1">
    <name type="scientific">mine drainage metagenome</name>
    <dbReference type="NCBI Taxonomy" id="410659"/>
    <lineage>
        <taxon>unclassified sequences</taxon>
        <taxon>metagenomes</taxon>
        <taxon>ecological metagenomes</taxon>
    </lineage>
</organism>
<name>A0A1J5Q1R8_9ZZZZ</name>
<evidence type="ECO:0000313" key="1">
    <source>
        <dbReference type="EMBL" id="OIQ77224.1"/>
    </source>
</evidence>
<dbReference type="EMBL" id="MLJW01001667">
    <property type="protein sequence ID" value="OIQ77224.1"/>
    <property type="molecule type" value="Genomic_DNA"/>
</dbReference>
<accession>A0A1J5Q1R8</accession>
<protein>
    <submittedName>
        <fullName evidence="1">Uncharacterized protein</fullName>
    </submittedName>
</protein>
<dbReference type="AlphaFoldDB" id="A0A1J5Q1R8"/>
<reference evidence="1" key="1">
    <citation type="submission" date="2016-10" db="EMBL/GenBank/DDBJ databases">
        <title>Sequence of Gallionella enrichment culture.</title>
        <authorList>
            <person name="Poehlein A."/>
            <person name="Muehling M."/>
            <person name="Daniel R."/>
        </authorList>
    </citation>
    <scope>NUCLEOTIDE SEQUENCE</scope>
</reference>